<keyword evidence="2" id="KW-1185">Reference proteome</keyword>
<dbReference type="AlphaFoldDB" id="A0A4C1XJB2"/>
<reference evidence="1 2" key="1">
    <citation type="journal article" date="2019" name="Commun. Biol.">
        <title>The bagworm genome reveals a unique fibroin gene that provides high tensile strength.</title>
        <authorList>
            <person name="Kono N."/>
            <person name="Nakamura H."/>
            <person name="Ohtoshi R."/>
            <person name="Tomita M."/>
            <person name="Numata K."/>
            <person name="Arakawa K."/>
        </authorList>
    </citation>
    <scope>NUCLEOTIDE SEQUENCE [LARGE SCALE GENOMIC DNA]</scope>
</reference>
<organism evidence="1 2">
    <name type="scientific">Eumeta variegata</name>
    <name type="common">Bagworm moth</name>
    <name type="synonym">Eumeta japonica</name>
    <dbReference type="NCBI Taxonomy" id="151549"/>
    <lineage>
        <taxon>Eukaryota</taxon>
        <taxon>Metazoa</taxon>
        <taxon>Ecdysozoa</taxon>
        <taxon>Arthropoda</taxon>
        <taxon>Hexapoda</taxon>
        <taxon>Insecta</taxon>
        <taxon>Pterygota</taxon>
        <taxon>Neoptera</taxon>
        <taxon>Endopterygota</taxon>
        <taxon>Lepidoptera</taxon>
        <taxon>Glossata</taxon>
        <taxon>Ditrysia</taxon>
        <taxon>Tineoidea</taxon>
        <taxon>Psychidae</taxon>
        <taxon>Oiketicinae</taxon>
        <taxon>Eumeta</taxon>
    </lineage>
</organism>
<name>A0A4C1XJB2_EUMVA</name>
<evidence type="ECO:0000313" key="1">
    <source>
        <dbReference type="EMBL" id="GBP64006.1"/>
    </source>
</evidence>
<evidence type="ECO:0000313" key="2">
    <source>
        <dbReference type="Proteomes" id="UP000299102"/>
    </source>
</evidence>
<accession>A0A4C1XJB2</accession>
<protein>
    <submittedName>
        <fullName evidence="1">Uncharacterized protein</fullName>
    </submittedName>
</protein>
<gene>
    <name evidence="1" type="ORF">EVAR_43022_1</name>
</gene>
<dbReference type="EMBL" id="BGZK01000885">
    <property type="protein sequence ID" value="GBP64006.1"/>
    <property type="molecule type" value="Genomic_DNA"/>
</dbReference>
<proteinExistence type="predicted"/>
<sequence>MSRVRIRKIFRRRSDLSRYKDAYEEVKTRDSLRKAADKHGINHCSLLRYLQKRHASSHYIQRTDPEKSGYNALVLNSGLTKTAQKSGHCQSNDDTYLHQPPNQREGLLFKDPHAEMKRLWDIAFLWWSDFSLSFVHSDRLPASATLRHPWLIQSALCTELHVTKTKLKRYVIKKRWAKAVAAVIALKRMGARFEDVHDVEAAK</sequence>
<comment type="caution">
    <text evidence="1">The sequence shown here is derived from an EMBL/GenBank/DDBJ whole genome shotgun (WGS) entry which is preliminary data.</text>
</comment>
<dbReference type="Proteomes" id="UP000299102">
    <property type="component" value="Unassembled WGS sequence"/>
</dbReference>
<dbReference type="OrthoDB" id="6070751at2759"/>